<evidence type="ECO:0000256" key="2">
    <source>
        <dbReference type="ARBA" id="ARBA00022801"/>
    </source>
</evidence>
<accession>A0A562PZI4</accession>
<dbReference type="Pfam" id="PF06832">
    <property type="entry name" value="BiPBP_C"/>
    <property type="match status" value="1"/>
</dbReference>
<dbReference type="AlphaFoldDB" id="A0A562PZI4"/>
<keyword evidence="3" id="KW-0063">Aspartyl esterase</keyword>
<dbReference type="Proteomes" id="UP000315112">
    <property type="component" value="Unassembled WGS sequence"/>
</dbReference>
<feature type="region of interest" description="Disordered" evidence="4">
    <location>
        <begin position="76"/>
        <end position="120"/>
    </location>
</feature>
<dbReference type="InterPro" id="IPR036179">
    <property type="entry name" value="Ig-like_dom_sf"/>
</dbReference>
<keyword evidence="2" id="KW-0378">Hydrolase</keyword>
<evidence type="ECO:0000313" key="7">
    <source>
        <dbReference type="EMBL" id="TWI49839.1"/>
    </source>
</evidence>
<dbReference type="CDD" id="cd00096">
    <property type="entry name" value="Ig"/>
    <property type="match status" value="1"/>
</dbReference>
<dbReference type="RefSeq" id="WP_158644358.1">
    <property type="nucleotide sequence ID" value="NZ_VLKW01000002.1"/>
</dbReference>
<reference evidence="7 8" key="1">
    <citation type="journal article" date="2015" name="Stand. Genomic Sci.">
        <title>Genomic Encyclopedia of Bacterial and Archaeal Type Strains, Phase III: the genomes of soil and plant-associated and newly described type strains.</title>
        <authorList>
            <person name="Whitman W.B."/>
            <person name="Woyke T."/>
            <person name="Klenk H.P."/>
            <person name="Zhou Y."/>
            <person name="Lilburn T.G."/>
            <person name="Beck B.J."/>
            <person name="De Vos P."/>
            <person name="Vandamme P."/>
            <person name="Eisen J.A."/>
            <person name="Garrity G."/>
            <person name="Hugenholtz P."/>
            <person name="Kyrpides N.C."/>
        </authorList>
    </citation>
    <scope>NUCLEOTIDE SEQUENCE [LARGE SCALE GENOMIC DNA]</scope>
    <source>
        <strain evidence="7 8">CGMCC 1.10685</strain>
    </source>
</reference>
<dbReference type="Gene3D" id="2.160.20.10">
    <property type="entry name" value="Single-stranded right-handed beta-helix, Pectin lyase-like"/>
    <property type="match status" value="1"/>
</dbReference>
<protein>
    <submittedName>
        <fullName evidence="7">Penicillin-binding protein</fullName>
    </submittedName>
</protein>
<evidence type="ECO:0000313" key="8">
    <source>
        <dbReference type="Proteomes" id="UP000315112"/>
    </source>
</evidence>
<dbReference type="InterPro" id="IPR011050">
    <property type="entry name" value="Pectin_lyase_fold/virulence"/>
</dbReference>
<dbReference type="PANTHER" id="PTHR31321:SF57">
    <property type="entry name" value="PECTINESTERASE 53-RELATED"/>
    <property type="match status" value="1"/>
</dbReference>
<sequence length="576" mass="62012">MHPIRPLLALACAACLHPAAALELLPRPGATDVNPDTPLRLVFESAPRPGTRGQIRIYEAGTDRLVDTLDLAIPAGPTERRTAPRAPYLAQPYPYGGPRRTNADTPAGTPTPGVEPPPVNLPGQYQLTIIGGFTEGFHFYPLLVRGNTALVTPHHNLLGYGKTYYVQVDPSVLEGEGFGGIAGQHWRFTTKARGPAADATLVTVDAHGNGDFSTVQGALDHVPDAPRQRTTIFVRNGDYEEIVYFRNKRDLTIAGEERDKVRIHYANNEVFNPHPLNVATNELPGTFPSRRAAFMADNVRDVALVNLTIATDAKGQAEGLLVNGERTIVAHVTVAGSGDALQTNGSAFFTDFRLTGDGDTILGRGPAYFERCHIDSKGAFMWVRNTAANHGNVFVGCRFTGRDGTPELARLPDNKGRNYPDAEAVLIDAVLENVSPAGWADIGDGATHVKFWEFNSRAADGQPVDTRARHPRSRQLDAVRDAALIASYRDPAFVLGGWQPALAPIILTQPLATRTGAGTTLTVRAAGVPAPTYRWYRDGKPVAGDGATLALRTPGRYTVEVANDKGRLVSAPVQID</sequence>
<dbReference type="InterPro" id="IPR012334">
    <property type="entry name" value="Pectin_lyas_fold"/>
</dbReference>
<proteinExistence type="inferred from homology"/>
<evidence type="ECO:0000256" key="1">
    <source>
        <dbReference type="ARBA" id="ARBA00008891"/>
    </source>
</evidence>
<dbReference type="SUPFAM" id="SSF51126">
    <property type="entry name" value="Pectin lyase-like"/>
    <property type="match status" value="1"/>
</dbReference>
<evidence type="ECO:0000256" key="5">
    <source>
        <dbReference type="SAM" id="SignalP"/>
    </source>
</evidence>
<dbReference type="GO" id="GO:0042545">
    <property type="term" value="P:cell wall modification"/>
    <property type="evidence" value="ECO:0007669"/>
    <property type="project" value="InterPro"/>
</dbReference>
<dbReference type="InterPro" id="IPR013783">
    <property type="entry name" value="Ig-like_fold"/>
</dbReference>
<dbReference type="PROSITE" id="PS50835">
    <property type="entry name" value="IG_LIKE"/>
    <property type="match status" value="1"/>
</dbReference>
<comment type="caution">
    <text evidence="7">The sequence shown here is derived from an EMBL/GenBank/DDBJ whole genome shotgun (WGS) entry which is preliminary data.</text>
</comment>
<dbReference type="InterPro" id="IPR007110">
    <property type="entry name" value="Ig-like_dom"/>
</dbReference>
<dbReference type="InterPro" id="IPR009647">
    <property type="entry name" value="PBP_C"/>
</dbReference>
<evidence type="ECO:0000256" key="4">
    <source>
        <dbReference type="SAM" id="MobiDB-lite"/>
    </source>
</evidence>
<dbReference type="GO" id="GO:0030599">
    <property type="term" value="F:pectinesterase activity"/>
    <property type="evidence" value="ECO:0007669"/>
    <property type="project" value="InterPro"/>
</dbReference>
<name>A0A562PZI4_9BURK</name>
<gene>
    <name evidence="7" type="ORF">IP92_01062</name>
</gene>
<keyword evidence="5" id="KW-0732">Signal</keyword>
<dbReference type="InterPro" id="IPR000070">
    <property type="entry name" value="Pectinesterase_cat"/>
</dbReference>
<feature type="chain" id="PRO_5021719023" evidence="5">
    <location>
        <begin position="22"/>
        <end position="576"/>
    </location>
</feature>
<dbReference type="SUPFAM" id="SSF48726">
    <property type="entry name" value="Immunoglobulin"/>
    <property type="match status" value="1"/>
</dbReference>
<organism evidence="7 8">
    <name type="scientific">Pseudoduganella flava</name>
    <dbReference type="NCBI Taxonomy" id="871742"/>
    <lineage>
        <taxon>Bacteria</taxon>
        <taxon>Pseudomonadati</taxon>
        <taxon>Pseudomonadota</taxon>
        <taxon>Betaproteobacteria</taxon>
        <taxon>Burkholderiales</taxon>
        <taxon>Oxalobacteraceae</taxon>
        <taxon>Telluria group</taxon>
        <taxon>Pseudoduganella</taxon>
    </lineage>
</organism>
<dbReference type="GO" id="GO:0009279">
    <property type="term" value="C:cell outer membrane"/>
    <property type="evidence" value="ECO:0007669"/>
    <property type="project" value="TreeGrafter"/>
</dbReference>
<evidence type="ECO:0000259" key="6">
    <source>
        <dbReference type="PROSITE" id="PS50835"/>
    </source>
</evidence>
<dbReference type="PANTHER" id="PTHR31321">
    <property type="entry name" value="ACYL-COA THIOESTER HYDROLASE YBHC-RELATED"/>
    <property type="match status" value="1"/>
</dbReference>
<dbReference type="Gene3D" id="2.60.40.10">
    <property type="entry name" value="Immunoglobulins"/>
    <property type="match status" value="1"/>
</dbReference>
<dbReference type="EMBL" id="VLKW01000002">
    <property type="protein sequence ID" value="TWI49839.1"/>
    <property type="molecule type" value="Genomic_DNA"/>
</dbReference>
<feature type="domain" description="Ig-like" evidence="6">
    <location>
        <begin position="500"/>
        <end position="570"/>
    </location>
</feature>
<dbReference type="OrthoDB" id="9804661at2"/>
<dbReference type="Pfam" id="PF01095">
    <property type="entry name" value="Pectinesterase"/>
    <property type="match status" value="1"/>
</dbReference>
<feature type="signal peptide" evidence="5">
    <location>
        <begin position="1"/>
        <end position="21"/>
    </location>
</feature>
<comment type="similarity">
    <text evidence="1">Belongs to the pectinesterase family.</text>
</comment>
<evidence type="ECO:0000256" key="3">
    <source>
        <dbReference type="ARBA" id="ARBA00023085"/>
    </source>
</evidence>